<evidence type="ECO:0000256" key="1">
    <source>
        <dbReference type="ARBA" id="ARBA00004123"/>
    </source>
</evidence>
<comment type="subcellular location">
    <subcellularLocation>
        <location evidence="1">Nucleus</location>
    </subcellularLocation>
</comment>
<dbReference type="SMART" id="SM00343">
    <property type="entry name" value="ZnF_C2HC"/>
    <property type="match status" value="3"/>
</dbReference>
<accession>A0A8R2A9T4</accession>
<keyword evidence="5" id="KW-0862">Zinc</keyword>
<evidence type="ECO:0000256" key="3">
    <source>
        <dbReference type="ARBA" id="ARBA00022737"/>
    </source>
</evidence>
<evidence type="ECO:0000256" key="5">
    <source>
        <dbReference type="ARBA" id="ARBA00022833"/>
    </source>
</evidence>
<dbReference type="GO" id="GO:0071035">
    <property type="term" value="P:nuclear polyadenylation-dependent rRNA catabolic process"/>
    <property type="evidence" value="ECO:0007669"/>
    <property type="project" value="TreeGrafter"/>
</dbReference>
<evidence type="ECO:0000256" key="6">
    <source>
        <dbReference type="ARBA" id="ARBA00023242"/>
    </source>
</evidence>
<dbReference type="GO" id="GO:0071036">
    <property type="term" value="P:nuclear polyadenylation-dependent snoRNA catabolic process"/>
    <property type="evidence" value="ECO:0007669"/>
    <property type="project" value="TreeGrafter"/>
</dbReference>
<dbReference type="GO" id="GO:0071038">
    <property type="term" value="P:TRAMP-dependent tRNA surveillance pathway"/>
    <property type="evidence" value="ECO:0007669"/>
    <property type="project" value="TreeGrafter"/>
</dbReference>
<dbReference type="GO" id="GO:0008270">
    <property type="term" value="F:zinc ion binding"/>
    <property type="evidence" value="ECO:0007669"/>
    <property type="project" value="UniProtKB-KW"/>
</dbReference>
<evidence type="ECO:0000313" key="11">
    <source>
        <dbReference type="EnsemblMetazoa" id="XP_003247146.1"/>
    </source>
</evidence>
<dbReference type="GO" id="GO:0071039">
    <property type="term" value="P:nuclear polyadenylation-dependent CUT catabolic process"/>
    <property type="evidence" value="ECO:0007669"/>
    <property type="project" value="TreeGrafter"/>
</dbReference>
<evidence type="ECO:0000256" key="7">
    <source>
        <dbReference type="ARBA" id="ARBA00041190"/>
    </source>
</evidence>
<feature type="compositionally biased region" description="Polar residues" evidence="9">
    <location>
        <begin position="365"/>
        <end position="393"/>
    </location>
</feature>
<dbReference type="InterPro" id="IPR036875">
    <property type="entry name" value="Znf_CCHC_sf"/>
</dbReference>
<proteinExistence type="predicted"/>
<dbReference type="PANTHER" id="PTHR46543">
    <property type="entry name" value="ZINC FINGER CCHC DOMAIN-CONTAINING PROTEIN 7"/>
    <property type="match status" value="1"/>
</dbReference>
<evidence type="ECO:0000259" key="10">
    <source>
        <dbReference type="SMART" id="SM00343"/>
    </source>
</evidence>
<name>A0A8R2A9T4_ACYPI</name>
<dbReference type="GO" id="GO:0031499">
    <property type="term" value="C:TRAMP complex"/>
    <property type="evidence" value="ECO:0007669"/>
    <property type="project" value="TreeGrafter"/>
</dbReference>
<keyword evidence="2" id="KW-0479">Metal-binding</keyword>
<evidence type="ECO:0000256" key="4">
    <source>
        <dbReference type="ARBA" id="ARBA00022771"/>
    </source>
</evidence>
<keyword evidence="4" id="KW-0863">Zinc-finger</keyword>
<evidence type="ECO:0000313" key="12">
    <source>
        <dbReference type="Proteomes" id="UP000007819"/>
    </source>
</evidence>
<dbReference type="InterPro" id="IPR001878">
    <property type="entry name" value="Znf_CCHC"/>
</dbReference>
<dbReference type="Proteomes" id="UP000007819">
    <property type="component" value="Chromosome A2"/>
</dbReference>
<feature type="domain" description="CCHC-type" evidence="10">
    <location>
        <begin position="265"/>
        <end position="281"/>
    </location>
</feature>
<dbReference type="PANTHER" id="PTHR46543:SF1">
    <property type="entry name" value="ZINC FINGER CCHC DOMAIN-CONTAINING PROTEIN 7"/>
    <property type="match status" value="1"/>
</dbReference>
<dbReference type="AlphaFoldDB" id="A0A8R2A9T4"/>
<feature type="region of interest" description="Disordered" evidence="9">
    <location>
        <begin position="356"/>
        <end position="432"/>
    </location>
</feature>
<evidence type="ECO:0000256" key="9">
    <source>
        <dbReference type="SAM" id="MobiDB-lite"/>
    </source>
</evidence>
<organism evidence="11 12">
    <name type="scientific">Acyrthosiphon pisum</name>
    <name type="common">Pea aphid</name>
    <dbReference type="NCBI Taxonomy" id="7029"/>
    <lineage>
        <taxon>Eukaryota</taxon>
        <taxon>Metazoa</taxon>
        <taxon>Ecdysozoa</taxon>
        <taxon>Arthropoda</taxon>
        <taxon>Hexapoda</taxon>
        <taxon>Insecta</taxon>
        <taxon>Pterygota</taxon>
        <taxon>Neoptera</taxon>
        <taxon>Paraneoptera</taxon>
        <taxon>Hemiptera</taxon>
        <taxon>Sternorrhyncha</taxon>
        <taxon>Aphidomorpha</taxon>
        <taxon>Aphidoidea</taxon>
        <taxon>Aphididae</taxon>
        <taxon>Macrosiphini</taxon>
        <taxon>Acyrthosiphon</taxon>
    </lineage>
</organism>
<dbReference type="InterPro" id="IPR051644">
    <property type="entry name" value="TRAMP_AT-DNA-binding"/>
</dbReference>
<feature type="domain" description="CCHC-type" evidence="10">
    <location>
        <begin position="330"/>
        <end position="346"/>
    </location>
</feature>
<dbReference type="GeneID" id="100570729"/>
<keyword evidence="6" id="KW-0539">Nucleus</keyword>
<feature type="compositionally biased region" description="Basic residues" evidence="9">
    <location>
        <begin position="411"/>
        <end position="428"/>
    </location>
</feature>
<evidence type="ECO:0000256" key="8">
    <source>
        <dbReference type="ARBA" id="ARBA00043023"/>
    </source>
</evidence>
<feature type="domain" description="CCHC-type" evidence="10">
    <location>
        <begin position="287"/>
        <end position="303"/>
    </location>
</feature>
<evidence type="ECO:0000256" key="2">
    <source>
        <dbReference type="ARBA" id="ARBA00022723"/>
    </source>
</evidence>
<dbReference type="GO" id="GO:0003723">
    <property type="term" value="F:RNA binding"/>
    <property type="evidence" value="ECO:0007669"/>
    <property type="project" value="TreeGrafter"/>
</dbReference>
<protein>
    <recommendedName>
        <fullName evidence="7">Zinc finger CCHC domain-containing protein 7</fullName>
    </recommendedName>
    <alternativeName>
        <fullName evidence="8">TRAMP-like complex RNA-binding factor ZCCHC7</fullName>
    </alternativeName>
</protein>
<dbReference type="OrthoDB" id="7608935at2759"/>
<dbReference type="EnsemblMetazoa" id="XM_003247098.4">
    <property type="protein sequence ID" value="XP_003247146.1"/>
    <property type="gene ID" value="LOC100570729"/>
</dbReference>
<reference evidence="11" key="2">
    <citation type="submission" date="2022-06" db="UniProtKB">
        <authorList>
            <consortium name="EnsemblMetazoa"/>
        </authorList>
    </citation>
    <scope>IDENTIFICATION</scope>
</reference>
<reference evidence="12" key="1">
    <citation type="submission" date="2010-06" db="EMBL/GenBank/DDBJ databases">
        <authorList>
            <person name="Jiang H."/>
            <person name="Abraham K."/>
            <person name="Ali S."/>
            <person name="Alsbrooks S.L."/>
            <person name="Anim B.N."/>
            <person name="Anosike U.S."/>
            <person name="Attaway T."/>
            <person name="Bandaranaike D.P."/>
            <person name="Battles P.K."/>
            <person name="Bell S.N."/>
            <person name="Bell A.V."/>
            <person name="Beltran B."/>
            <person name="Bickham C."/>
            <person name="Bustamante Y."/>
            <person name="Caleb T."/>
            <person name="Canada A."/>
            <person name="Cardenas V."/>
            <person name="Carter K."/>
            <person name="Chacko J."/>
            <person name="Chandrabose M.N."/>
            <person name="Chavez D."/>
            <person name="Chavez A."/>
            <person name="Chen L."/>
            <person name="Chu H.-S."/>
            <person name="Claassen K.J."/>
            <person name="Cockrell R."/>
            <person name="Collins M."/>
            <person name="Cooper J.A."/>
            <person name="Cree A."/>
            <person name="Curry S.M."/>
            <person name="Da Y."/>
            <person name="Dao M.D."/>
            <person name="Das B."/>
            <person name="Davila M.-L."/>
            <person name="Davy-Carroll L."/>
            <person name="Denson S."/>
            <person name="Dinh H."/>
            <person name="Ebong V.E."/>
            <person name="Edwards J.R."/>
            <person name="Egan A."/>
            <person name="El-Daye J."/>
            <person name="Escobedo L."/>
            <person name="Fernandez S."/>
            <person name="Fernando P.R."/>
            <person name="Flagg N."/>
            <person name="Forbes L.D."/>
            <person name="Fowler R.G."/>
            <person name="Fu Q."/>
            <person name="Gabisi R.A."/>
            <person name="Ganer J."/>
            <person name="Garbino Pronczuk A."/>
            <person name="Garcia R.M."/>
            <person name="Garner T."/>
            <person name="Garrett T.E."/>
            <person name="Gonzalez D.A."/>
            <person name="Hamid H."/>
            <person name="Hawkins E.S."/>
            <person name="Hirani K."/>
            <person name="Hogues M.E."/>
            <person name="Hollins B."/>
            <person name="Hsiao C.-H."/>
            <person name="Jabil R."/>
            <person name="James M.L."/>
            <person name="Jhangiani S.N."/>
            <person name="Johnson B."/>
            <person name="Johnson Q."/>
            <person name="Joshi V."/>
            <person name="Kalu J.B."/>
            <person name="Kam C."/>
            <person name="Kashfia A."/>
            <person name="Keebler J."/>
            <person name="Kisamo H."/>
            <person name="Kovar C.L."/>
            <person name="Lago L.A."/>
            <person name="Lai C.-Y."/>
            <person name="Laidlaw J."/>
            <person name="Lara F."/>
            <person name="Le T.-K."/>
            <person name="Lee S.L."/>
            <person name="Legall F.H."/>
            <person name="Lemon S.J."/>
            <person name="Lewis L.R."/>
            <person name="Li B."/>
            <person name="Liu Y."/>
            <person name="Liu Y.-S."/>
            <person name="Lopez J."/>
            <person name="Lozado R.J."/>
            <person name="Lu J."/>
            <person name="Madu R.C."/>
            <person name="Maheshwari M."/>
            <person name="Maheshwari R."/>
            <person name="Malloy K."/>
            <person name="Martinez E."/>
            <person name="Mathew T."/>
            <person name="Mercado I.C."/>
            <person name="Mercado C."/>
            <person name="Meyer B."/>
            <person name="Montgomery K."/>
            <person name="Morgan M.B."/>
            <person name="Munidasa M."/>
            <person name="Nazareth L.V."/>
            <person name="Nelson J."/>
            <person name="Ng B.M."/>
            <person name="Nguyen N.B."/>
            <person name="Nguyen P.Q."/>
            <person name="Nguyen T."/>
            <person name="Obregon M."/>
            <person name="Okwuonu G.O."/>
            <person name="Onwere C.G."/>
            <person name="Orozco G."/>
            <person name="Parra A."/>
            <person name="Patel S."/>
            <person name="Patil S."/>
            <person name="Perez A."/>
            <person name="Perez Y."/>
            <person name="Pham C."/>
            <person name="Primus E.L."/>
            <person name="Pu L.-L."/>
            <person name="Puazo M."/>
            <person name="Qin X."/>
            <person name="Quiroz J.B."/>
            <person name="Reese J."/>
            <person name="Richards S."/>
            <person name="Rives C.M."/>
            <person name="Robberts R."/>
            <person name="Ruiz S.J."/>
            <person name="Ruiz M.J."/>
            <person name="Santibanez J."/>
            <person name="Schneider B.W."/>
            <person name="Sisson I."/>
            <person name="Smith M."/>
            <person name="Sodergren E."/>
            <person name="Song X.-Z."/>
            <person name="Song B.B."/>
            <person name="Summersgill H."/>
            <person name="Thelus R."/>
            <person name="Thornton R.D."/>
            <person name="Trejos Z.Y."/>
            <person name="Usmani K."/>
            <person name="Vattathil S."/>
            <person name="Villasana D."/>
            <person name="Walker D.L."/>
            <person name="Wang S."/>
            <person name="Wang K."/>
            <person name="White C.S."/>
            <person name="Williams A.C."/>
            <person name="Williamson J."/>
            <person name="Wilson K."/>
            <person name="Woghiren I.O."/>
            <person name="Woodworth J.R."/>
            <person name="Worley K.C."/>
            <person name="Wright R.A."/>
            <person name="Wu W."/>
            <person name="Young L."/>
            <person name="Zhang L."/>
            <person name="Zhang J."/>
            <person name="Zhu Y."/>
            <person name="Muzny D.M."/>
            <person name="Weinstock G."/>
            <person name="Gibbs R.A."/>
        </authorList>
    </citation>
    <scope>NUCLEOTIDE SEQUENCE [LARGE SCALE GENOMIC DNA]</scope>
    <source>
        <strain evidence="12">LSR1</strain>
    </source>
</reference>
<sequence>MDSDLFDEHSDCSSEVSETRSELESRIYGIIHHNDFSGTSESPFIDPKYGVEFNTNGEIVVFLKDPADIAINSTVNLSEVCKNSVIPTLVLDDDNTETSQGIASILADNEFTETSLKKKKKKKKKKNVNVESIEEYINIIKSTDALKEYKEKSGLNKMNTKTSSAHKVSLNVSLNNERATPMTASEILKQYRIGKPTECSLWYRCPKTWTPDMVKFYTKIQKSKRNYDCREELNKIKEKYGSNPVDWSLDPMDVNKYNSNTPRMRCNICRQFGHTGYNCKDQYKPPICIMCGVEGHHFHSCNKKICLSCGTWQKNFTNNCSICLSMIRVKCNLCNDVGHESSYCTETWRQFHSTISTAPEPESNEFAQSTSRSNTDSRQSTTRKSESSSTLTPNVKEKSKNSPKSVDSGKIKKAKRLQAKAKHSKNKNKSNLTISDNESINIDVNIQDVTLQRTLTKRNFFKKKKFSVNS</sequence>
<dbReference type="GO" id="GO:0071031">
    <property type="term" value="P:nuclear mRNA surveillance of mRNA 3'-end processing"/>
    <property type="evidence" value="ECO:0007669"/>
    <property type="project" value="TreeGrafter"/>
</dbReference>
<keyword evidence="3" id="KW-0677">Repeat</keyword>
<dbReference type="KEGG" id="api:100570729"/>
<dbReference type="GO" id="GO:0071037">
    <property type="term" value="P:nuclear polyadenylation-dependent snRNA catabolic process"/>
    <property type="evidence" value="ECO:0007669"/>
    <property type="project" value="TreeGrafter"/>
</dbReference>
<dbReference type="RefSeq" id="XP_003247146.1">
    <property type="nucleotide sequence ID" value="XM_003247098.3"/>
</dbReference>
<keyword evidence="12" id="KW-1185">Reference proteome</keyword>
<dbReference type="SUPFAM" id="SSF57756">
    <property type="entry name" value="Retrovirus zinc finger-like domains"/>
    <property type="match status" value="1"/>
</dbReference>